<dbReference type="Gene3D" id="2.160.20.80">
    <property type="entry name" value="E3 ubiquitin-protein ligase SopA"/>
    <property type="match status" value="1"/>
</dbReference>
<comment type="caution">
    <text evidence="2">The sequence shown here is derived from an EMBL/GenBank/DDBJ whole genome shotgun (WGS) entry which is preliminary data.</text>
</comment>
<dbReference type="EMBL" id="JACCKX010000001">
    <property type="protein sequence ID" value="NZA02115.1"/>
    <property type="molecule type" value="Genomic_DNA"/>
</dbReference>
<sequence>MKWMLGLCLAGLAAGAGAQGGARSEVRVGGENTSRVVIEGSVVNRAVGKGAVAETNIAGRRSVVRGDAESSVTVGVPDRPVDLGVDLVNAELAGRDLRGHVFDQRRIANTDLAGAQLRGASFRGSRLTNVDLSGADLREADFTGARLVNVDLDGALLEGARWTDGKPCRASPCR</sequence>
<gene>
    <name evidence="2" type="ORF">H0I39_10780</name>
</gene>
<protein>
    <submittedName>
        <fullName evidence="2">Pentapeptide repeat-containing protein</fullName>
    </submittedName>
</protein>
<keyword evidence="1" id="KW-0732">Signal</keyword>
<evidence type="ECO:0000256" key="1">
    <source>
        <dbReference type="SAM" id="SignalP"/>
    </source>
</evidence>
<evidence type="ECO:0000313" key="3">
    <source>
        <dbReference type="Proteomes" id="UP000589716"/>
    </source>
</evidence>
<evidence type="ECO:0000313" key="2">
    <source>
        <dbReference type="EMBL" id="NZA02115.1"/>
    </source>
</evidence>
<reference evidence="2 3" key="1">
    <citation type="submission" date="2020-07" db="EMBL/GenBank/DDBJ databases">
        <authorList>
            <person name="Maaloum M."/>
        </authorList>
    </citation>
    <scope>NUCLEOTIDE SEQUENCE [LARGE SCALE GENOMIC DNA]</scope>
    <source>
        <strain evidence="2 3">GCS-AN-3</strain>
    </source>
</reference>
<dbReference type="RefSeq" id="WP_180550479.1">
    <property type="nucleotide sequence ID" value="NZ_DAIPTI010000069.1"/>
</dbReference>
<dbReference type="InterPro" id="IPR044213">
    <property type="entry name" value="At2g44920-like"/>
</dbReference>
<proteinExistence type="predicted"/>
<dbReference type="PANTHER" id="PTHR47200:SF2">
    <property type="entry name" value="THYLAKOID LUMENAL 15 KDA PROTEIN 1, CHLOROPLASTIC"/>
    <property type="match status" value="1"/>
</dbReference>
<dbReference type="SUPFAM" id="SSF141571">
    <property type="entry name" value="Pentapeptide repeat-like"/>
    <property type="match status" value="1"/>
</dbReference>
<accession>A0A853ISY9</accession>
<dbReference type="InterPro" id="IPR001646">
    <property type="entry name" value="5peptide_repeat"/>
</dbReference>
<keyword evidence="3" id="KW-1185">Reference proteome</keyword>
<feature type="signal peptide" evidence="1">
    <location>
        <begin position="1"/>
        <end position="18"/>
    </location>
</feature>
<dbReference type="AlphaFoldDB" id="A0A853ISY9"/>
<dbReference type="PANTHER" id="PTHR47200">
    <property type="entry name" value="THYLAKOID LUMENAL 15 KDA PROTEIN 1, CHLOROPLASTIC"/>
    <property type="match status" value="1"/>
</dbReference>
<dbReference type="Proteomes" id="UP000589716">
    <property type="component" value="Unassembled WGS sequence"/>
</dbReference>
<organism evidence="2 3">
    <name type="scientific">Ottowia beijingensis</name>
    <dbReference type="NCBI Taxonomy" id="1207057"/>
    <lineage>
        <taxon>Bacteria</taxon>
        <taxon>Pseudomonadati</taxon>
        <taxon>Pseudomonadota</taxon>
        <taxon>Betaproteobacteria</taxon>
        <taxon>Burkholderiales</taxon>
        <taxon>Comamonadaceae</taxon>
        <taxon>Ottowia</taxon>
    </lineage>
</organism>
<name>A0A853ISY9_9BURK</name>
<feature type="chain" id="PRO_5032422397" evidence="1">
    <location>
        <begin position="19"/>
        <end position="174"/>
    </location>
</feature>
<dbReference type="Pfam" id="PF00805">
    <property type="entry name" value="Pentapeptide"/>
    <property type="match status" value="1"/>
</dbReference>